<evidence type="ECO:0000313" key="1">
    <source>
        <dbReference type="EMBL" id="OQP66073.1"/>
    </source>
</evidence>
<proteinExistence type="predicted"/>
<gene>
    <name evidence="1" type="ORF">A3860_15940</name>
</gene>
<keyword evidence="2" id="KW-1185">Reference proteome</keyword>
<evidence type="ECO:0000313" key="2">
    <source>
        <dbReference type="Proteomes" id="UP000192796"/>
    </source>
</evidence>
<dbReference type="InterPro" id="IPR036709">
    <property type="entry name" value="Autotransporte_beta_dom_sf"/>
</dbReference>
<name>A0A1V9G626_9BACT</name>
<dbReference type="Gene3D" id="2.40.160.20">
    <property type="match status" value="1"/>
</dbReference>
<accession>A0A1V9G626</accession>
<evidence type="ECO:0008006" key="3">
    <source>
        <dbReference type="Google" id="ProtNLM"/>
    </source>
</evidence>
<dbReference type="AlphaFoldDB" id="A0A1V9G626"/>
<dbReference type="Proteomes" id="UP000192796">
    <property type="component" value="Unassembled WGS sequence"/>
</dbReference>
<sequence>MIAFAFSLFTTAHAQIKKGGIWLGGSVGYSETKTDNPGTTTDPKSKTIGVYPAIGFVVKDNLVFGIALNYNNYKTEDNAYIKEQKDKGFGGGVFLRQYVPIVNRLYIFGQLNAFYGSTRSNWTQNDYSGPTKYKKTSWAGNLTVSPGVSVAINKSLHLETGFSNLFYASYSKNKQSLDISAPASETKSSSFSMGASLENASTFYVGFRFLLNNKG</sequence>
<dbReference type="STRING" id="1703345.A3860_15940"/>
<reference evidence="1 2" key="1">
    <citation type="submission" date="2016-03" db="EMBL/GenBank/DDBJ databases">
        <title>Niastella vici sp. nov., isolated from farmland soil.</title>
        <authorList>
            <person name="Chen L."/>
            <person name="Wang D."/>
            <person name="Yang S."/>
            <person name="Wang G."/>
        </authorList>
    </citation>
    <scope>NUCLEOTIDE SEQUENCE [LARGE SCALE GENOMIC DNA]</scope>
    <source>
        <strain evidence="1 2">DJ57</strain>
    </source>
</reference>
<dbReference type="SUPFAM" id="SSF103515">
    <property type="entry name" value="Autotransporter"/>
    <property type="match status" value="1"/>
</dbReference>
<organism evidence="1 2">
    <name type="scientific">Niastella vici</name>
    <dbReference type="NCBI Taxonomy" id="1703345"/>
    <lineage>
        <taxon>Bacteria</taxon>
        <taxon>Pseudomonadati</taxon>
        <taxon>Bacteroidota</taxon>
        <taxon>Chitinophagia</taxon>
        <taxon>Chitinophagales</taxon>
        <taxon>Chitinophagaceae</taxon>
        <taxon>Niastella</taxon>
    </lineage>
</organism>
<protein>
    <recommendedName>
        <fullName evidence="3">Outer membrane protein beta-barrel domain-containing protein</fullName>
    </recommendedName>
</protein>
<comment type="caution">
    <text evidence="1">The sequence shown here is derived from an EMBL/GenBank/DDBJ whole genome shotgun (WGS) entry which is preliminary data.</text>
</comment>
<dbReference type="EMBL" id="LVYD01000013">
    <property type="protein sequence ID" value="OQP66073.1"/>
    <property type="molecule type" value="Genomic_DNA"/>
</dbReference>